<dbReference type="eggNOG" id="ENOG502RQCX">
    <property type="taxonomic scope" value="Eukaryota"/>
</dbReference>
<dbReference type="HOGENOM" id="CLU_1836550_0_0_1"/>
<dbReference type="EMBL" id="DS989825">
    <property type="protein sequence ID" value="EFR01748.1"/>
    <property type="molecule type" value="Genomic_DNA"/>
</dbReference>
<protein>
    <submittedName>
        <fullName evidence="1">Uncharacterized protein</fullName>
    </submittedName>
</protein>
<dbReference type="GeneID" id="10027427"/>
<sequence>MVKNCPLAWMKRIRGAKRAVLRRLRLVPKTSYQGIQAHWLSSSEGRRESSFMLGCLLGSPCARKLMEEDHASFSPSWRGDTSPQPCFAGALYGSIHTRVVNGDISDCRAKDEASSSSSSSLLMLLAVVAVVVVRTSNKSGHFYSAASRDLQEVDKNVDQHFKI</sequence>
<dbReference type="Proteomes" id="UP000002669">
    <property type="component" value="Unassembled WGS sequence"/>
</dbReference>
<reference evidence="2" key="1">
    <citation type="journal article" date="2012" name="MBio">
        <title>Comparative genome analysis of Trichophyton rubrum and related dermatophytes reveals candidate genes involved in infection.</title>
        <authorList>
            <person name="Martinez D.A."/>
            <person name="Oliver B.G."/>
            <person name="Graeser Y."/>
            <person name="Goldberg J.M."/>
            <person name="Li W."/>
            <person name="Martinez-Rossi N.M."/>
            <person name="Monod M."/>
            <person name="Shelest E."/>
            <person name="Barton R.C."/>
            <person name="Birch E."/>
            <person name="Brakhage A.A."/>
            <person name="Chen Z."/>
            <person name="Gurr S.J."/>
            <person name="Heiman D."/>
            <person name="Heitman J."/>
            <person name="Kosti I."/>
            <person name="Rossi A."/>
            <person name="Saif S."/>
            <person name="Samalova M."/>
            <person name="Saunders C.W."/>
            <person name="Shea T."/>
            <person name="Summerbell R.C."/>
            <person name="Xu J."/>
            <person name="Young S."/>
            <person name="Zeng Q."/>
            <person name="Birren B.W."/>
            <person name="Cuomo C.A."/>
            <person name="White T.C."/>
        </authorList>
    </citation>
    <scope>NUCLEOTIDE SEQUENCE [LARGE SCALE GENOMIC DNA]</scope>
    <source>
        <strain evidence="2">ATCC MYA-4604 / CBS 118893</strain>
    </source>
</reference>
<gene>
    <name evidence="1" type="ORF">MGYG_04748</name>
</gene>
<name>E4UWJ2_ARTGP</name>
<proteinExistence type="predicted"/>
<organism evidence="2">
    <name type="scientific">Arthroderma gypseum (strain ATCC MYA-4604 / CBS 118893)</name>
    <name type="common">Microsporum gypseum</name>
    <dbReference type="NCBI Taxonomy" id="535722"/>
    <lineage>
        <taxon>Eukaryota</taxon>
        <taxon>Fungi</taxon>
        <taxon>Dikarya</taxon>
        <taxon>Ascomycota</taxon>
        <taxon>Pezizomycotina</taxon>
        <taxon>Eurotiomycetes</taxon>
        <taxon>Eurotiomycetidae</taxon>
        <taxon>Onygenales</taxon>
        <taxon>Arthrodermataceae</taxon>
        <taxon>Nannizzia</taxon>
    </lineage>
</organism>
<keyword evidence="2" id="KW-1185">Reference proteome</keyword>
<evidence type="ECO:0000313" key="1">
    <source>
        <dbReference type="EMBL" id="EFR01748.1"/>
    </source>
</evidence>
<accession>E4UWJ2</accession>
<dbReference type="VEuPathDB" id="FungiDB:MGYG_04748"/>
<evidence type="ECO:0000313" key="2">
    <source>
        <dbReference type="Proteomes" id="UP000002669"/>
    </source>
</evidence>
<dbReference type="RefSeq" id="XP_003172159.1">
    <property type="nucleotide sequence ID" value="XM_003172111.1"/>
</dbReference>
<dbReference type="OrthoDB" id="10601338at2759"/>
<dbReference type="AlphaFoldDB" id="E4UWJ2"/>
<dbReference type="InParanoid" id="E4UWJ2"/>